<evidence type="ECO:0000313" key="3">
    <source>
        <dbReference type="Proteomes" id="UP000540685"/>
    </source>
</evidence>
<keyword evidence="3" id="KW-1185">Reference proteome</keyword>
<gene>
    <name evidence="2" type="ORF">F4562_006418</name>
</gene>
<reference evidence="2 3" key="1">
    <citation type="submission" date="2020-08" db="EMBL/GenBank/DDBJ databases">
        <title>Sequencing the genomes of 1000 actinobacteria strains.</title>
        <authorList>
            <person name="Klenk H.-P."/>
        </authorList>
    </citation>
    <scope>NUCLEOTIDE SEQUENCE [LARGE SCALE GENOMIC DNA]</scope>
    <source>
        <strain evidence="2 3">DSM 46887</strain>
    </source>
</reference>
<dbReference type="RefSeq" id="WP_221207769.1">
    <property type="nucleotide sequence ID" value="NZ_JACHMP010000001.1"/>
</dbReference>
<dbReference type="PROSITE" id="PS51318">
    <property type="entry name" value="TAT"/>
    <property type="match status" value="1"/>
</dbReference>
<name>A0A7W9IN30_9ACTN</name>
<accession>A0A7W9IN30</accession>
<comment type="caution">
    <text evidence="2">The sequence shown here is derived from an EMBL/GenBank/DDBJ whole genome shotgun (WGS) entry which is preliminary data.</text>
</comment>
<feature type="compositionally biased region" description="Basic and acidic residues" evidence="1">
    <location>
        <begin position="1"/>
        <end position="16"/>
    </location>
</feature>
<dbReference type="EMBL" id="JACHMP010000001">
    <property type="protein sequence ID" value="MBB5823356.1"/>
    <property type="molecule type" value="Genomic_DNA"/>
</dbReference>
<dbReference type="Proteomes" id="UP000540685">
    <property type="component" value="Unassembled WGS sequence"/>
</dbReference>
<evidence type="ECO:0008006" key="4">
    <source>
        <dbReference type="Google" id="ProtNLM"/>
    </source>
</evidence>
<sequence length="742" mass="79262">MNSPHRTDGADNHDSLDSTAETGHPSRPDRRRILRTTGFAGLAAVGSLLIAQPAAADPTPAADADADALKPKDAVQQADTVARLLSFEPRYLADGTLAQVAGYLKPGDGGGMLVRWDAASTLVPNGGTVLAPAGAAKGRWLQIHDGVGDFRRFGIFDGKAPADAALDAMVNDPAIHRIEAHTDLLFVKRHTFSRSGIELDFGGNTVRTDGIEKAGQDDPFAAVLLFRGKVTDTVVTHKLTAVMPDLSDVFEVGDSSKFAVGQWWAAEVNQLTGRWEKELQKLVQVTQIVDGSRIRVNYKNGWELAAGRTITWTRVEPVERAHVRDMVFFGVEGGDQYTGSHPVAYEYAVSCDVSGIEATGTFWPVIMRRWCTHFRTEQCTLKNPASVTWGGAGYLTQQIYCLYGHVSDCHTANSRHLNDFTASAYCYVENCHGDGDDQGPFVTHGQYEHDLVYTGNSGLMTFANSGAAWGSAAKRITVRKHVCSWFVARVKVTDLTLEDVQVIGKPSLQGSGMIWVNADGVQMRGCSASDTLILSQQSSRSGRPNVIDGCTFALPAKSEIAQANVTSPVHISRSVLTGLDGNTWNGTGELRLTDTILRGRENGAPVTVAAATLVLDGCTVKDTGLRAAGKADQRIRLEGGTELSGTGTLLSRADAAGAVTWELAGHRSVAGGAEAVHVSLESGRNRYLATGSQFTGGKLTLKAAAFGDGSYLMHTGNVEEGVTRTELPQDGPRVQTTGNLVV</sequence>
<protein>
    <recommendedName>
        <fullName evidence="4">Peptidase C14</fullName>
    </recommendedName>
</protein>
<dbReference type="InterPro" id="IPR006311">
    <property type="entry name" value="TAT_signal"/>
</dbReference>
<evidence type="ECO:0000256" key="1">
    <source>
        <dbReference type="SAM" id="MobiDB-lite"/>
    </source>
</evidence>
<proteinExistence type="predicted"/>
<organism evidence="2 3">
    <name type="scientific">Streptosporangium becharense</name>
    <dbReference type="NCBI Taxonomy" id="1816182"/>
    <lineage>
        <taxon>Bacteria</taxon>
        <taxon>Bacillati</taxon>
        <taxon>Actinomycetota</taxon>
        <taxon>Actinomycetes</taxon>
        <taxon>Streptosporangiales</taxon>
        <taxon>Streptosporangiaceae</taxon>
        <taxon>Streptosporangium</taxon>
    </lineage>
</organism>
<evidence type="ECO:0000313" key="2">
    <source>
        <dbReference type="EMBL" id="MBB5823356.1"/>
    </source>
</evidence>
<dbReference type="AlphaFoldDB" id="A0A7W9IN30"/>
<feature type="region of interest" description="Disordered" evidence="1">
    <location>
        <begin position="1"/>
        <end position="31"/>
    </location>
</feature>